<evidence type="ECO:0000313" key="4">
    <source>
        <dbReference type="EMBL" id="KAJ7980733.1"/>
    </source>
</evidence>
<dbReference type="InterPro" id="IPR050796">
    <property type="entry name" value="SCF_F-box_component"/>
</dbReference>
<dbReference type="NCBIfam" id="TIGR01640">
    <property type="entry name" value="F_box_assoc_1"/>
    <property type="match status" value="1"/>
</dbReference>
<dbReference type="InterPro" id="IPR001810">
    <property type="entry name" value="F-box_dom"/>
</dbReference>
<dbReference type="PANTHER" id="PTHR31672">
    <property type="entry name" value="BNACNNG10540D PROTEIN"/>
    <property type="match status" value="1"/>
</dbReference>
<dbReference type="KEGG" id="qsa:O6P43_000102"/>
<dbReference type="KEGG" id="qsa:O6P43_000098"/>
<dbReference type="Pfam" id="PF00646">
    <property type="entry name" value="F-box"/>
    <property type="match status" value="1"/>
</dbReference>
<feature type="domain" description="F-box associated beta-propeller type 1" evidence="2">
    <location>
        <begin position="119"/>
        <end position="356"/>
    </location>
</feature>
<feature type="domain" description="F-box" evidence="1">
    <location>
        <begin position="10"/>
        <end position="47"/>
    </location>
</feature>
<comment type="caution">
    <text evidence="4">The sequence shown here is derived from an EMBL/GenBank/DDBJ whole genome shotgun (WGS) entry which is preliminary data.</text>
</comment>
<keyword evidence="5" id="KW-1185">Reference proteome</keyword>
<dbReference type="CDD" id="cd22157">
    <property type="entry name" value="F-box_AtFBW1-like"/>
    <property type="match status" value="1"/>
</dbReference>
<sequence>MAATANKTSGIPNDILIDILSRLPVKSLKRFQCIQKSWCSLIQHENFVAVHLDKFTHDKNNASVILKQHIFENREDILYLLSSDDQTHYQIVARLDLPPNFAEVDSYYIDPPFLCGSVNGIICIWDHRKVGLWNPATREFKLLPEDTDCPFGHQHYYKGYGFGYDARRHDYKVIKSLHYCENESEEGCSCNSNLVVKIYSLRSNSWRILETGFTTGEDGYGAHVCLNGMCHWWGVHNNDQGWEVETLLSFDMSNEVFHKTELPDYETQLPTRFVDMNGSITCIKQDLEKQCFDVWELGEIGVKDSWKKLFTVGPFPNVNVYFLGLGKNTEFFFVQIGEDEVTWYDPAAADNVPMFIGIKGNPNFSKITNYTESLVSVHN</sequence>
<dbReference type="SUPFAM" id="SSF81383">
    <property type="entry name" value="F-box domain"/>
    <property type="match status" value="1"/>
</dbReference>
<name>A0AAD7QFU7_QUISA</name>
<reference evidence="4 5" key="1">
    <citation type="journal article" date="2023" name="Science">
        <title>Elucidation of the pathway for biosynthesis of saponin adjuvants from the soapbark tree.</title>
        <authorList>
            <person name="Reed J."/>
            <person name="Orme A."/>
            <person name="El-Demerdash A."/>
            <person name="Owen C."/>
            <person name="Martin L.B.B."/>
            <person name="Misra R.C."/>
            <person name="Kikuchi S."/>
            <person name="Rejzek M."/>
            <person name="Martin A.C."/>
            <person name="Harkess A."/>
            <person name="Leebens-Mack J."/>
            <person name="Louveau T."/>
            <person name="Stephenson M.J."/>
            <person name="Osbourn A."/>
        </authorList>
    </citation>
    <scope>NUCLEOTIDE SEQUENCE [LARGE SCALE GENOMIC DNA]</scope>
    <source>
        <strain evidence="4">S10</strain>
    </source>
</reference>
<evidence type="ECO:0000313" key="5">
    <source>
        <dbReference type="Proteomes" id="UP001163823"/>
    </source>
</evidence>
<dbReference type="InterPro" id="IPR006527">
    <property type="entry name" value="F-box-assoc_dom_typ1"/>
</dbReference>
<proteinExistence type="predicted"/>
<dbReference type="Gene3D" id="1.20.1280.50">
    <property type="match status" value="1"/>
</dbReference>
<dbReference type="InterPro" id="IPR017451">
    <property type="entry name" value="F-box-assoc_interact_dom"/>
</dbReference>
<dbReference type="InterPro" id="IPR036047">
    <property type="entry name" value="F-box-like_dom_sf"/>
</dbReference>
<protein>
    <submittedName>
        <fullName evidence="4">F-box protein</fullName>
    </submittedName>
</protein>
<accession>A0AAD7QFU7</accession>
<evidence type="ECO:0000313" key="3">
    <source>
        <dbReference type="EMBL" id="KAJ7980728.1"/>
    </source>
</evidence>
<dbReference type="Pfam" id="PF07734">
    <property type="entry name" value="FBA_1"/>
    <property type="match status" value="1"/>
</dbReference>
<evidence type="ECO:0000259" key="2">
    <source>
        <dbReference type="Pfam" id="PF07734"/>
    </source>
</evidence>
<dbReference type="EMBL" id="JARAOO010000001">
    <property type="protein sequence ID" value="KAJ7980733.1"/>
    <property type="molecule type" value="Genomic_DNA"/>
</dbReference>
<dbReference type="EMBL" id="JARAOO010000001">
    <property type="protein sequence ID" value="KAJ7980728.1"/>
    <property type="molecule type" value="Genomic_DNA"/>
</dbReference>
<gene>
    <name evidence="3" type="ORF">O6P43_000098</name>
    <name evidence="4" type="ORF">O6P43_000102</name>
</gene>
<dbReference type="AlphaFoldDB" id="A0AAD7QFU7"/>
<dbReference type="Proteomes" id="UP001163823">
    <property type="component" value="Chromosome 1"/>
</dbReference>
<organism evidence="4 5">
    <name type="scientific">Quillaja saponaria</name>
    <name type="common">Soap bark tree</name>
    <dbReference type="NCBI Taxonomy" id="32244"/>
    <lineage>
        <taxon>Eukaryota</taxon>
        <taxon>Viridiplantae</taxon>
        <taxon>Streptophyta</taxon>
        <taxon>Embryophyta</taxon>
        <taxon>Tracheophyta</taxon>
        <taxon>Spermatophyta</taxon>
        <taxon>Magnoliopsida</taxon>
        <taxon>eudicotyledons</taxon>
        <taxon>Gunneridae</taxon>
        <taxon>Pentapetalae</taxon>
        <taxon>rosids</taxon>
        <taxon>fabids</taxon>
        <taxon>Fabales</taxon>
        <taxon>Quillajaceae</taxon>
        <taxon>Quillaja</taxon>
    </lineage>
</organism>
<evidence type="ECO:0000259" key="1">
    <source>
        <dbReference type="Pfam" id="PF00646"/>
    </source>
</evidence>
<dbReference type="PANTHER" id="PTHR31672:SF13">
    <property type="entry name" value="F-BOX PROTEIN CPR30-LIKE"/>
    <property type="match status" value="1"/>
</dbReference>